<dbReference type="GO" id="GO:0045989">
    <property type="term" value="P:positive regulation of striated muscle contraction"/>
    <property type="evidence" value="ECO:0007669"/>
    <property type="project" value="UniProtKB-ARBA"/>
</dbReference>
<dbReference type="PANTHER" id="PTHR47633:SF7">
    <property type="entry name" value="TITIN HOMOLOG"/>
    <property type="match status" value="1"/>
</dbReference>
<dbReference type="CDD" id="cd14103">
    <property type="entry name" value="STKc_MLCK"/>
    <property type="match status" value="1"/>
</dbReference>
<dbReference type="GO" id="GO:0009653">
    <property type="term" value="P:anatomical structure morphogenesis"/>
    <property type="evidence" value="ECO:0007669"/>
    <property type="project" value="UniProtKB-ARBA"/>
</dbReference>
<dbReference type="SUPFAM" id="SSF56112">
    <property type="entry name" value="Protein kinase-like (PK-like)"/>
    <property type="match status" value="1"/>
</dbReference>
<dbReference type="FunFam" id="2.60.40.10:FF:000557">
    <property type="entry name" value="Myosin binding protein Ha"/>
    <property type="match status" value="2"/>
</dbReference>
<feature type="compositionally biased region" description="Polar residues" evidence="16">
    <location>
        <begin position="1772"/>
        <end position="1785"/>
    </location>
</feature>
<dbReference type="InterPro" id="IPR036116">
    <property type="entry name" value="FN3_sf"/>
</dbReference>
<feature type="domain" description="Fibronectin type-III" evidence="19">
    <location>
        <begin position="1934"/>
        <end position="2032"/>
    </location>
</feature>
<organism evidence="20 21">
    <name type="scientific">Cherax quadricarinatus</name>
    <name type="common">Australian red claw crayfish</name>
    <dbReference type="NCBI Taxonomy" id="27406"/>
    <lineage>
        <taxon>Eukaryota</taxon>
        <taxon>Metazoa</taxon>
        <taxon>Ecdysozoa</taxon>
        <taxon>Arthropoda</taxon>
        <taxon>Crustacea</taxon>
        <taxon>Multicrustacea</taxon>
        <taxon>Malacostraca</taxon>
        <taxon>Eumalacostraca</taxon>
        <taxon>Eucarida</taxon>
        <taxon>Decapoda</taxon>
        <taxon>Pleocyemata</taxon>
        <taxon>Astacidea</taxon>
        <taxon>Parastacoidea</taxon>
        <taxon>Parastacidae</taxon>
        <taxon>Cherax</taxon>
    </lineage>
</organism>
<dbReference type="FunFam" id="2.60.40.10:FF:000425">
    <property type="entry name" value="Myosin light chain kinase"/>
    <property type="match status" value="3"/>
</dbReference>
<keyword evidence="6" id="KW-0808">Transferase</keyword>
<dbReference type="InterPro" id="IPR013783">
    <property type="entry name" value="Ig-like_fold"/>
</dbReference>
<evidence type="ECO:0000259" key="19">
    <source>
        <dbReference type="PROSITE" id="PS50853"/>
    </source>
</evidence>
<dbReference type="FunFam" id="2.60.40.10:FF:001452">
    <property type="entry name" value="Uncharacterized protein, isoform F"/>
    <property type="match status" value="1"/>
</dbReference>
<feature type="domain" description="Ig-like" evidence="18">
    <location>
        <begin position="751"/>
        <end position="828"/>
    </location>
</feature>
<dbReference type="GO" id="GO:0040017">
    <property type="term" value="P:positive regulation of locomotion"/>
    <property type="evidence" value="ECO:0007669"/>
    <property type="project" value="UniProtKB-ARBA"/>
</dbReference>
<feature type="non-terminal residue" evidence="20">
    <location>
        <position position="1"/>
    </location>
</feature>
<feature type="domain" description="Ig-like" evidence="18">
    <location>
        <begin position="1265"/>
        <end position="1353"/>
    </location>
</feature>
<dbReference type="Proteomes" id="UP001445076">
    <property type="component" value="Unassembled WGS sequence"/>
</dbReference>
<keyword evidence="12" id="KW-1015">Disulfide bond</keyword>
<dbReference type="InterPro" id="IPR003961">
    <property type="entry name" value="FN3_dom"/>
</dbReference>
<keyword evidence="4" id="KW-0963">Cytoplasm</keyword>
<feature type="domain" description="Ig-like" evidence="18">
    <location>
        <begin position="1077"/>
        <end position="1165"/>
    </location>
</feature>
<feature type="compositionally biased region" description="Acidic residues" evidence="16">
    <location>
        <begin position="1827"/>
        <end position="1841"/>
    </location>
</feature>
<dbReference type="GO" id="GO:0004674">
    <property type="term" value="F:protein serine/threonine kinase activity"/>
    <property type="evidence" value="ECO:0007669"/>
    <property type="project" value="UniProtKB-KW"/>
</dbReference>
<evidence type="ECO:0000256" key="2">
    <source>
        <dbReference type="ARBA" id="ARBA00006692"/>
    </source>
</evidence>
<dbReference type="Pfam" id="PF00069">
    <property type="entry name" value="Pkinase"/>
    <property type="match status" value="1"/>
</dbReference>
<feature type="binding site" evidence="15">
    <location>
        <position position="2093"/>
    </location>
    <ligand>
        <name>ATP</name>
        <dbReference type="ChEBI" id="CHEBI:30616"/>
    </ligand>
</feature>
<dbReference type="PROSITE" id="PS00108">
    <property type="entry name" value="PROTEIN_KINASE_ST"/>
    <property type="match status" value="1"/>
</dbReference>
<evidence type="ECO:0000256" key="11">
    <source>
        <dbReference type="ARBA" id="ARBA00022889"/>
    </source>
</evidence>
<feature type="region of interest" description="Disordered" evidence="16">
    <location>
        <begin position="1175"/>
        <end position="1208"/>
    </location>
</feature>
<evidence type="ECO:0000313" key="21">
    <source>
        <dbReference type="Proteomes" id="UP001445076"/>
    </source>
</evidence>
<dbReference type="InterPro" id="IPR013098">
    <property type="entry name" value="Ig_I-set"/>
</dbReference>
<dbReference type="FunFam" id="2.60.40.10:FF:000032">
    <property type="entry name" value="palladin isoform X1"/>
    <property type="match status" value="1"/>
</dbReference>
<dbReference type="EMBL" id="JARKIK010000016">
    <property type="protein sequence ID" value="KAK8746868.1"/>
    <property type="molecule type" value="Genomic_DNA"/>
</dbReference>
<evidence type="ECO:0000259" key="17">
    <source>
        <dbReference type="PROSITE" id="PS50011"/>
    </source>
</evidence>
<feature type="domain" description="Ig-like" evidence="18">
    <location>
        <begin position="1476"/>
        <end position="1560"/>
    </location>
</feature>
<feature type="domain" description="Ig-like" evidence="18">
    <location>
        <begin position="628"/>
        <end position="719"/>
    </location>
</feature>
<keyword evidence="13" id="KW-0514">Muscle protein</keyword>
<sequence length="2305" mass="259228">EEERRRKRMEERLQLIEEEHAQHEEFWQQERARRRIEYSEKELIDTSKYGSLERRTPDSESISRRDPKRRPKFSTKLQDRQTTKGTRVRLSCNIIYPADEEHPEIEWFKGGYPIKEDERIKIINYEGLASLEVSHTCRGDSGEYTCTAKNRHGRVSTTCDLRVKGEEDHRPSPPTFTTSLRERYVMEDDELVLSCHVIGHPQPKITWLKDADKLPTSPRFQTSITEEGICKLIISSPRAADSGTYTCHAENRVYRDEISGTVQVQALLEKERKNDRPDDSECPRFITELCDQFVEENGTLTLQVEVAGCPTPEVLWLFNGRPLHPSGKFRISATGGTNTLTVFQVTTKDLGCYSCKISNKYGQTYTMSTVSFGSPPPRQIVTMAGVDVEMKAPTFTTRPESMITVFRDDEIRLSCAVQGEPTPRVTWLKGSRDVSNTFRAHKTVRDNYHTLVIREAQYIDSGTYTVEAKNTNGTVRAYCSIKVREWYRSRSFSPRSLDDRYPGGSSSSSRGLADERRVTSGRFIRDVPGLVGTPKARDVGKNWVSLHWSKPEHSGGVIVTAYKVEAWILGEEARWQELGVSPIASFDVYNLKPDREYLFRVTPRNKYGWGEAVMTPRPIRVGRKMEHPNLPKALPHQVRAMPGGHISLDAQITGEPMPEIRWYKDGTYIDVNRYPRFSSISSESSVSLRIADLQWEDEGKYELEVVNPGGRVTSYTRVTATSDCSVLEAQDRINSNLLALSRLDNVACMAPQFTMRLRDRRVQVGFPVRLTCQIVGIPKPQVSWYKDDEPMPPDDAHTMWQEDGHFYTLEISSSTHDDAAVYSASAVNPFGSVLCRCRLIVDSGLRSYISPMFLRELEDQSVREGSTITLQTVIEAYPTIGVVWHRDGQRIRPTRKHSFSLDVDGLATLVIRNADYTDGGIYTCTAKNEMGHIESLCRVSVSCTDSDLASRKRVVPRYNNEPMFVRKPRTIDAEEGDLVIIECEVAGDPKPTVTWLRDWLKPSLYSDGSRFQEVGTGPVYRLEIPNCRVEDTGAYSILAKNDHGETRAIISLQVYAKGLKGELEGRPIKRGVMEHVPVVTRALQDVRCCDGDSVTLEALVDAPKTSLVRWEKQGKVLKLGGDVESEWDGSRVRLKIHEVYPEDEGEYSCIIFNDMGKAVTSATIVVEMADDKENDVTVQLEHRPDLSRRTTPSRTNTPSRFSRSPSVGFQREGSAHSWAGVGWREPSVTISHWRPLSRGSSPLLLARRRTPEPSTRSKTRRSHGPKFYYIPHDRIVEEGESVSFQCAVKGCPVPRAVWDKDSIRILEDGRFKMTEKDEIRILEIPKVSQQDAGLYRVTIENDLGREQATARLDVIKATGNKYSGYVRSWYASPLTAPRFTRTMASTTVREASRIRLSTEYRGSPTPRAKWYRNNELLPLCEEYPQSYDGKTATLEINEATIADAGTYTCVLVNDAGRTECSCEVMVEHHKDTGDQPPYFLRPLQDHVALDGDQVTLSVKLSGSRPMKVVWVRDDQEIPDSPDFAYKEDESGKFSLMIRDVFPEDAGIYICEAYNAYGDVSCYCRLAVHDPRAAQSSPPRLVGCLTPIEVEEGASARFCVAVYGSPQPILTWYCDGRKITPSPRIKVEMDEDVGIEEPIPHTLGILHALSTDSGVISVIAENCLGSDTASTTLKVNLYTSRAQWTPSAPCTSSNINVSGSNSSALAPLHTSTSPAPRIRPMLKEVTNLATGSVDSAYGSTSLRDSASGCSSSLSNVSELEYDHNTNKDRLQIDTLSTQQSMDMTTAKQEKDNSEEAEDNEKNEINVEEETTKKDENKEEEEDNKKEEEEKEEEEDEEEEESGAEIMQGPLDMTVLMGQSATLTATFTGKPEPVVSWLKKEQEIVTGGRYEVKTEEGITSLTIHDVVQADCDKYTIVVRNIHAAHAAFASLAVGSAPEPPADKPNHSEVTADSVTLSWYGPTYDGGSVVTGYTVEACKSGQHEWYTLINGCHSTSYIARGLEKNCQYEFRVRAQNVHGVSEPSKPSTPVTTSDPVDEEEPEPEDHETAFAPLNVEIEPGNLFDKKYSMHEEVGKGRFGIVYRVTEKANGTRRAAKIIKSRNAREKEKVREEIDIMNSLRHPKLLQLLAAYEQQREMVMVMEYISGGELFERVVADDFALTERDCILFVRQICEGVDYMHKNLIVHLDLKPENILCVRRTSHQIKLIDFGLARRFNPEDPCRVLFGTPEFIAPEIINYEPIGFSSDMWSVGVICYVLLSGLSPFMGDNDAETFANITLAEFDFDDDAFSAITDDAKDFITSLLIQQKE</sequence>
<dbReference type="Gene3D" id="3.30.200.20">
    <property type="entry name" value="Phosphorylase Kinase, domain 1"/>
    <property type="match status" value="1"/>
</dbReference>
<feature type="domain" description="Ig-like" evidence="18">
    <location>
        <begin position="851"/>
        <end position="940"/>
    </location>
</feature>
<dbReference type="FunFam" id="2.60.40.10:FF:000107">
    <property type="entry name" value="Myosin, light chain kinase a"/>
    <property type="match status" value="1"/>
</dbReference>
<dbReference type="PROSITE" id="PS50853">
    <property type="entry name" value="FN3"/>
    <property type="match status" value="2"/>
</dbReference>
<evidence type="ECO:0000313" key="20">
    <source>
        <dbReference type="EMBL" id="KAK8746868.1"/>
    </source>
</evidence>
<dbReference type="Gene3D" id="2.60.40.10">
    <property type="entry name" value="Immunoglobulins"/>
    <property type="match status" value="16"/>
</dbReference>
<dbReference type="FunFam" id="2.60.40.10:FF:000080">
    <property type="entry name" value="Myosin light chain kinase, smooth muscle"/>
    <property type="match status" value="1"/>
</dbReference>
<dbReference type="SUPFAM" id="SSF49265">
    <property type="entry name" value="Fibronectin type III"/>
    <property type="match status" value="2"/>
</dbReference>
<dbReference type="GO" id="GO:0030154">
    <property type="term" value="P:cell differentiation"/>
    <property type="evidence" value="ECO:0007669"/>
    <property type="project" value="UniProtKB-ARBA"/>
</dbReference>
<keyword evidence="7" id="KW-0677">Repeat</keyword>
<feature type="compositionally biased region" description="Basic and acidic residues" evidence="16">
    <location>
        <begin position="1786"/>
        <end position="1826"/>
    </location>
</feature>
<keyword evidence="14" id="KW-0393">Immunoglobulin domain</keyword>
<name>A0AAW0Y493_CHEQU</name>
<dbReference type="Pfam" id="PF07679">
    <property type="entry name" value="I-set"/>
    <property type="match status" value="14"/>
</dbReference>
<feature type="domain" description="Ig-like" evidence="18">
    <location>
        <begin position="1578"/>
        <end position="1675"/>
    </location>
</feature>
<protein>
    <submittedName>
        <fullName evidence="20">Uncharacterized protein</fullName>
    </submittedName>
</protein>
<dbReference type="GO" id="GO:0007155">
    <property type="term" value="P:cell adhesion"/>
    <property type="evidence" value="ECO:0007669"/>
    <property type="project" value="UniProtKB-KW"/>
</dbReference>
<dbReference type="FunFam" id="2.60.40.10:FF:001053">
    <property type="entry name" value="Uncharacterized protein, isoform D"/>
    <property type="match status" value="1"/>
</dbReference>
<dbReference type="FunFam" id="2.60.40.10:FF:000345">
    <property type="entry name" value="Muscle M-line assembly protein unc-89"/>
    <property type="match status" value="1"/>
</dbReference>
<reference evidence="20 21" key="1">
    <citation type="journal article" date="2024" name="BMC Genomics">
        <title>Genome assembly of redclaw crayfish (Cherax quadricarinatus) provides insights into its immune adaptation and hypoxia tolerance.</title>
        <authorList>
            <person name="Liu Z."/>
            <person name="Zheng J."/>
            <person name="Li H."/>
            <person name="Fang K."/>
            <person name="Wang S."/>
            <person name="He J."/>
            <person name="Zhou D."/>
            <person name="Weng S."/>
            <person name="Chi M."/>
            <person name="Gu Z."/>
            <person name="He J."/>
            <person name="Li F."/>
            <person name="Wang M."/>
        </authorList>
    </citation>
    <scope>NUCLEOTIDE SEQUENCE [LARGE SCALE GENOMIC DNA]</scope>
    <source>
        <strain evidence="20">ZL_2023a</strain>
    </source>
</reference>
<dbReference type="Pfam" id="PF00041">
    <property type="entry name" value="fn3"/>
    <property type="match status" value="2"/>
</dbReference>
<comment type="caution">
    <text evidence="20">The sequence shown here is derived from an EMBL/GenBank/DDBJ whole genome shotgun (WGS) entry which is preliminary data.</text>
</comment>
<feature type="domain" description="Ig-like" evidence="18">
    <location>
        <begin position="174"/>
        <end position="259"/>
    </location>
</feature>
<dbReference type="SMART" id="SM00220">
    <property type="entry name" value="S_TKc"/>
    <property type="match status" value="1"/>
</dbReference>
<dbReference type="PROSITE" id="PS00107">
    <property type="entry name" value="PROTEIN_KINASE_ATP"/>
    <property type="match status" value="1"/>
</dbReference>
<dbReference type="InterPro" id="IPR017441">
    <property type="entry name" value="Protein_kinase_ATP_BS"/>
</dbReference>
<dbReference type="InterPro" id="IPR003599">
    <property type="entry name" value="Ig_sub"/>
</dbReference>
<feature type="compositionally biased region" description="Basic and acidic residues" evidence="16">
    <location>
        <begin position="47"/>
        <end position="65"/>
    </location>
</feature>
<comment type="similarity">
    <text evidence="2">Belongs to the protein kinase superfamily. CAMK Ser/Thr protein kinase family.</text>
</comment>
<feature type="domain" description="Ig-like" evidence="18">
    <location>
        <begin position="1842"/>
        <end position="1930"/>
    </location>
</feature>
<feature type="compositionally biased region" description="Acidic residues" evidence="16">
    <location>
        <begin position="2032"/>
        <end position="2042"/>
    </location>
</feature>
<feature type="compositionally biased region" description="Basic and acidic residues" evidence="16">
    <location>
        <begin position="1175"/>
        <end position="1188"/>
    </location>
</feature>
<feature type="compositionally biased region" description="Polar residues" evidence="16">
    <location>
        <begin position="2021"/>
        <end position="2030"/>
    </location>
</feature>
<evidence type="ECO:0000256" key="14">
    <source>
        <dbReference type="ARBA" id="ARBA00023319"/>
    </source>
</evidence>
<feature type="domain" description="Ig-like" evidence="18">
    <location>
        <begin position="393"/>
        <end position="482"/>
    </location>
</feature>
<feature type="domain" description="Ig-like" evidence="18">
    <location>
        <begin position="1377"/>
        <end position="1465"/>
    </location>
</feature>
<evidence type="ECO:0000256" key="3">
    <source>
        <dbReference type="ARBA" id="ARBA00022433"/>
    </source>
</evidence>
<keyword evidence="3" id="KW-0787">Thick filament</keyword>
<feature type="region of interest" description="Disordered" evidence="16">
    <location>
        <begin position="1761"/>
        <end position="1845"/>
    </location>
</feature>
<dbReference type="GO" id="GO:0060298">
    <property type="term" value="P:positive regulation of sarcomere organization"/>
    <property type="evidence" value="ECO:0007669"/>
    <property type="project" value="UniProtKB-ARBA"/>
</dbReference>
<dbReference type="InterPro" id="IPR003598">
    <property type="entry name" value="Ig_sub2"/>
</dbReference>
<feature type="domain" description="Protein kinase" evidence="17">
    <location>
        <begin position="2064"/>
        <end position="2305"/>
    </location>
</feature>
<dbReference type="GO" id="GO:0005524">
    <property type="term" value="F:ATP binding"/>
    <property type="evidence" value="ECO:0007669"/>
    <property type="project" value="UniProtKB-UniRule"/>
</dbReference>
<keyword evidence="8 15" id="KW-0547">Nucleotide-binding</keyword>
<dbReference type="PANTHER" id="PTHR47633">
    <property type="entry name" value="IMMUNOGLOBULIN"/>
    <property type="match status" value="1"/>
</dbReference>
<dbReference type="SMART" id="SM00408">
    <property type="entry name" value="IGc2"/>
    <property type="match status" value="13"/>
</dbReference>
<evidence type="ECO:0000256" key="12">
    <source>
        <dbReference type="ARBA" id="ARBA00023157"/>
    </source>
</evidence>
<gene>
    <name evidence="20" type="ORF">OTU49_016869</name>
</gene>
<feature type="domain" description="Ig-like" evidence="18">
    <location>
        <begin position="283"/>
        <end position="371"/>
    </location>
</feature>
<feature type="domain" description="Fibronectin type-III" evidence="19">
    <location>
        <begin position="530"/>
        <end position="624"/>
    </location>
</feature>
<evidence type="ECO:0000259" key="18">
    <source>
        <dbReference type="PROSITE" id="PS50835"/>
    </source>
</evidence>
<evidence type="ECO:0000256" key="9">
    <source>
        <dbReference type="ARBA" id="ARBA00022777"/>
    </source>
</evidence>
<dbReference type="FunFam" id="3.30.200.20:FF:000315">
    <property type="entry name" value="Calcium-dependent protein kinase 3"/>
    <property type="match status" value="1"/>
</dbReference>
<dbReference type="InterPro" id="IPR000719">
    <property type="entry name" value="Prot_kinase_dom"/>
</dbReference>
<dbReference type="PROSITE" id="PS50011">
    <property type="entry name" value="PROTEIN_KINASE_DOM"/>
    <property type="match status" value="1"/>
</dbReference>
<dbReference type="SMART" id="SM00060">
    <property type="entry name" value="FN3"/>
    <property type="match status" value="2"/>
</dbReference>
<dbReference type="FunFam" id="2.60.40.10:FF:001127">
    <property type="entry name" value="Myosin, light chain kinase a"/>
    <property type="match status" value="1"/>
</dbReference>
<evidence type="ECO:0000256" key="1">
    <source>
        <dbReference type="ARBA" id="ARBA00004161"/>
    </source>
</evidence>
<dbReference type="InterPro" id="IPR008271">
    <property type="entry name" value="Ser/Thr_kinase_AS"/>
</dbReference>
<evidence type="ECO:0000256" key="15">
    <source>
        <dbReference type="PROSITE-ProRule" id="PRU10141"/>
    </source>
</evidence>
<evidence type="ECO:0000256" key="16">
    <source>
        <dbReference type="SAM" id="MobiDB-lite"/>
    </source>
</evidence>
<proteinExistence type="inferred from homology"/>
<dbReference type="GO" id="GO:0032982">
    <property type="term" value="C:myosin filament"/>
    <property type="evidence" value="ECO:0007669"/>
    <property type="project" value="UniProtKB-KW"/>
</dbReference>
<accession>A0AAW0Y493</accession>
<keyword evidence="10 15" id="KW-0067">ATP-binding</keyword>
<evidence type="ECO:0000256" key="7">
    <source>
        <dbReference type="ARBA" id="ARBA00022737"/>
    </source>
</evidence>
<feature type="domain" description="Ig-like" evidence="18">
    <location>
        <begin position="71"/>
        <end position="162"/>
    </location>
</feature>
<feature type="region of interest" description="Disordered" evidence="16">
    <location>
        <begin position="2014"/>
        <end position="2043"/>
    </location>
</feature>
<dbReference type="InterPro" id="IPR036179">
    <property type="entry name" value="Ig-like_dom_sf"/>
</dbReference>
<dbReference type="CDD" id="cd00096">
    <property type="entry name" value="Ig"/>
    <property type="match status" value="1"/>
</dbReference>
<dbReference type="CDD" id="cd00063">
    <property type="entry name" value="FN3"/>
    <property type="match status" value="2"/>
</dbReference>
<dbReference type="FunFam" id="1.10.510.10:FF:000571">
    <property type="entry name" value="Maternal embryonic leucine zipper kinase"/>
    <property type="match status" value="1"/>
</dbReference>
<keyword evidence="21" id="KW-1185">Reference proteome</keyword>
<feature type="compositionally biased region" description="Basic and acidic residues" evidence="16">
    <location>
        <begin position="1761"/>
        <end position="1770"/>
    </location>
</feature>
<evidence type="ECO:0000256" key="8">
    <source>
        <dbReference type="ARBA" id="ARBA00022741"/>
    </source>
</evidence>
<dbReference type="GO" id="GO:0031672">
    <property type="term" value="C:A band"/>
    <property type="evidence" value="ECO:0007669"/>
    <property type="project" value="UniProtKB-SubCell"/>
</dbReference>
<evidence type="ECO:0000256" key="10">
    <source>
        <dbReference type="ARBA" id="ARBA00022840"/>
    </source>
</evidence>
<evidence type="ECO:0000256" key="13">
    <source>
        <dbReference type="ARBA" id="ARBA00023179"/>
    </source>
</evidence>
<keyword evidence="5" id="KW-0723">Serine/threonine-protein kinase</keyword>
<dbReference type="SMART" id="SM00409">
    <property type="entry name" value="IG"/>
    <property type="match status" value="14"/>
</dbReference>
<keyword evidence="9" id="KW-0418">Kinase</keyword>
<keyword evidence="11" id="KW-0130">Cell adhesion</keyword>
<evidence type="ECO:0000256" key="5">
    <source>
        <dbReference type="ARBA" id="ARBA00022527"/>
    </source>
</evidence>
<dbReference type="SUPFAM" id="SSF48726">
    <property type="entry name" value="Immunoglobulin"/>
    <property type="match status" value="14"/>
</dbReference>
<feature type="compositionally biased region" description="Low complexity" evidence="16">
    <location>
        <begin position="1189"/>
        <end position="1206"/>
    </location>
</feature>
<evidence type="ECO:0000256" key="6">
    <source>
        <dbReference type="ARBA" id="ARBA00022679"/>
    </source>
</evidence>
<feature type="domain" description="Ig-like" evidence="18">
    <location>
        <begin position="962"/>
        <end position="1051"/>
    </location>
</feature>
<comment type="subcellular location">
    <subcellularLocation>
        <location evidence="1">Cytoplasm</location>
        <location evidence="1">Myofibril</location>
        <location evidence="1">Sarcomere</location>
        <location evidence="1">A band</location>
    </subcellularLocation>
</comment>
<feature type="region of interest" description="Disordered" evidence="16">
    <location>
        <begin position="47"/>
        <end position="85"/>
    </location>
</feature>
<dbReference type="Gene3D" id="1.10.510.10">
    <property type="entry name" value="Transferase(Phosphotransferase) domain 1"/>
    <property type="match status" value="1"/>
</dbReference>
<evidence type="ECO:0000256" key="4">
    <source>
        <dbReference type="ARBA" id="ARBA00022490"/>
    </source>
</evidence>
<dbReference type="InterPro" id="IPR007110">
    <property type="entry name" value="Ig-like_dom"/>
</dbReference>
<dbReference type="PROSITE" id="PS50835">
    <property type="entry name" value="IG_LIKE"/>
    <property type="match status" value="14"/>
</dbReference>
<dbReference type="InterPro" id="IPR011009">
    <property type="entry name" value="Kinase-like_dom_sf"/>
</dbReference>